<evidence type="ECO:0000313" key="21">
    <source>
        <dbReference type="EMBL" id="GHP07608.1"/>
    </source>
</evidence>
<dbReference type="Proteomes" id="UP000660262">
    <property type="component" value="Unassembled WGS sequence"/>
</dbReference>
<evidence type="ECO:0000256" key="11">
    <source>
        <dbReference type="ARBA" id="ARBA00023034"/>
    </source>
</evidence>
<feature type="compositionally biased region" description="Basic residues" evidence="19">
    <location>
        <begin position="69"/>
        <end position="82"/>
    </location>
</feature>
<evidence type="ECO:0000256" key="16">
    <source>
        <dbReference type="ARBA" id="ARBA00042378"/>
    </source>
</evidence>
<evidence type="ECO:0000256" key="12">
    <source>
        <dbReference type="ARBA" id="ARBA00023306"/>
    </source>
</evidence>
<comment type="catalytic activity">
    <reaction evidence="1">
        <text>S-ubiquitinyl-[E2 ubiquitin-conjugating enzyme]-L-cysteine + [acceptor protein]-L-lysine = [E2 ubiquitin-conjugating enzyme]-L-cysteine + N(6)-ubiquitinyl-[acceptor protein]-L-lysine.</text>
        <dbReference type="EC" id="2.3.2.26"/>
    </reaction>
</comment>
<feature type="compositionally biased region" description="Acidic residues" evidence="19">
    <location>
        <begin position="113"/>
        <end position="122"/>
    </location>
</feature>
<dbReference type="PANTHER" id="PTHR11254:SF440">
    <property type="entry name" value="E3 UBIQUITIN-PROTEIN LIGASE NEDD-4"/>
    <property type="match status" value="1"/>
</dbReference>
<dbReference type="InterPro" id="IPR001965">
    <property type="entry name" value="Znf_PHD"/>
</dbReference>
<dbReference type="PROSITE" id="PS50237">
    <property type="entry name" value="HECT"/>
    <property type="match status" value="1"/>
</dbReference>
<feature type="domain" description="HECT" evidence="20">
    <location>
        <begin position="1148"/>
        <end position="1389"/>
    </location>
</feature>
<feature type="compositionally biased region" description="Acidic residues" evidence="19">
    <location>
        <begin position="244"/>
        <end position="254"/>
    </location>
</feature>
<keyword evidence="9" id="KW-0256">Endoplasmic reticulum</keyword>
<reference evidence="21" key="1">
    <citation type="submission" date="2020-10" db="EMBL/GenBank/DDBJ databases">
        <title>Unveiling of a novel bifunctional photoreceptor, Dualchrome1, isolated from a cosmopolitan green alga.</title>
        <authorList>
            <person name="Suzuki S."/>
            <person name="Kawachi M."/>
        </authorList>
    </citation>
    <scope>NUCLEOTIDE SEQUENCE</scope>
    <source>
        <strain evidence="21">NIES 2893</strain>
    </source>
</reference>
<evidence type="ECO:0000256" key="4">
    <source>
        <dbReference type="ARBA" id="ARBA00012485"/>
    </source>
</evidence>
<feature type="compositionally biased region" description="Polar residues" evidence="19">
    <location>
        <begin position="25"/>
        <end position="36"/>
    </location>
</feature>
<dbReference type="SMART" id="SM00119">
    <property type="entry name" value="HECTc"/>
    <property type="match status" value="1"/>
</dbReference>
<evidence type="ECO:0000256" key="5">
    <source>
        <dbReference type="ARBA" id="ARBA00022679"/>
    </source>
</evidence>
<evidence type="ECO:0000256" key="14">
    <source>
        <dbReference type="ARBA" id="ARBA00040370"/>
    </source>
</evidence>
<organism evidence="21 22">
    <name type="scientific">Pycnococcus provasolii</name>
    <dbReference type="NCBI Taxonomy" id="41880"/>
    <lineage>
        <taxon>Eukaryota</taxon>
        <taxon>Viridiplantae</taxon>
        <taxon>Chlorophyta</taxon>
        <taxon>Pseudoscourfieldiophyceae</taxon>
        <taxon>Pseudoscourfieldiales</taxon>
        <taxon>Pycnococcaceae</taxon>
        <taxon>Pycnococcus</taxon>
    </lineage>
</organism>
<dbReference type="GO" id="GO:0061630">
    <property type="term" value="F:ubiquitin protein ligase activity"/>
    <property type="evidence" value="ECO:0007669"/>
    <property type="project" value="UniProtKB-EC"/>
</dbReference>
<feature type="compositionally biased region" description="Basic and acidic residues" evidence="19">
    <location>
        <begin position="187"/>
        <end position="200"/>
    </location>
</feature>
<feature type="region of interest" description="Disordered" evidence="19">
    <location>
        <begin position="1"/>
        <end position="291"/>
    </location>
</feature>
<keyword evidence="12" id="KW-0131">Cell cycle</keyword>
<dbReference type="Gene3D" id="1.25.40.20">
    <property type="entry name" value="Ankyrin repeat-containing domain"/>
    <property type="match status" value="2"/>
</dbReference>
<comment type="subcellular location">
    <subcellularLocation>
        <location evidence="2">Endoplasmic reticulum</location>
    </subcellularLocation>
    <subcellularLocation>
        <location evidence="13">Golgi apparatus</location>
        <location evidence="13">Golgi stack membrane</location>
    </subcellularLocation>
</comment>
<evidence type="ECO:0000256" key="13">
    <source>
        <dbReference type="ARBA" id="ARBA00037859"/>
    </source>
</evidence>
<dbReference type="SMART" id="SM00249">
    <property type="entry name" value="PHD"/>
    <property type="match status" value="1"/>
</dbReference>
<evidence type="ECO:0000256" key="1">
    <source>
        <dbReference type="ARBA" id="ARBA00000885"/>
    </source>
</evidence>
<evidence type="ECO:0000256" key="15">
    <source>
        <dbReference type="ARBA" id="ARBA00041409"/>
    </source>
</evidence>
<keyword evidence="22" id="KW-1185">Reference proteome</keyword>
<dbReference type="GO" id="GO:0008270">
    <property type="term" value="F:zinc ion binding"/>
    <property type="evidence" value="ECO:0007669"/>
    <property type="project" value="UniProtKB-KW"/>
</dbReference>
<keyword evidence="17" id="KW-0040">ANK repeat</keyword>
<evidence type="ECO:0000259" key="20">
    <source>
        <dbReference type="PROSITE" id="PS50237"/>
    </source>
</evidence>
<feature type="compositionally biased region" description="Low complexity" evidence="19">
    <location>
        <begin position="1"/>
        <end position="17"/>
    </location>
</feature>
<dbReference type="PANTHER" id="PTHR11254">
    <property type="entry name" value="HECT DOMAIN UBIQUITIN-PROTEIN LIGASE"/>
    <property type="match status" value="1"/>
</dbReference>
<feature type="compositionally biased region" description="Acidic residues" evidence="19">
    <location>
        <begin position="315"/>
        <end position="326"/>
    </location>
</feature>
<dbReference type="InterPro" id="IPR036770">
    <property type="entry name" value="Ankyrin_rpt-contain_sf"/>
</dbReference>
<evidence type="ECO:0000313" key="22">
    <source>
        <dbReference type="Proteomes" id="UP000660262"/>
    </source>
</evidence>
<dbReference type="GO" id="GO:0016567">
    <property type="term" value="P:protein ubiquitination"/>
    <property type="evidence" value="ECO:0007669"/>
    <property type="project" value="TreeGrafter"/>
</dbReference>
<dbReference type="OrthoDB" id="8068875at2759"/>
<dbReference type="GO" id="GO:0006511">
    <property type="term" value="P:ubiquitin-dependent protein catabolic process"/>
    <property type="evidence" value="ECO:0007669"/>
    <property type="project" value="TreeGrafter"/>
</dbReference>
<dbReference type="EMBL" id="BNJQ01000017">
    <property type="protein sequence ID" value="GHP07608.1"/>
    <property type="molecule type" value="Genomic_DNA"/>
</dbReference>
<evidence type="ECO:0000256" key="3">
    <source>
        <dbReference type="ARBA" id="ARBA00004906"/>
    </source>
</evidence>
<name>A0A830HL64_9CHLO</name>
<comment type="pathway">
    <text evidence="3">Protein modification; protein ubiquitination.</text>
</comment>
<dbReference type="GO" id="GO:0032580">
    <property type="term" value="C:Golgi cisterna membrane"/>
    <property type="evidence" value="ECO:0007669"/>
    <property type="project" value="UniProtKB-SubCell"/>
</dbReference>
<evidence type="ECO:0000256" key="2">
    <source>
        <dbReference type="ARBA" id="ARBA00004240"/>
    </source>
</evidence>
<feature type="repeat" description="ANK" evidence="17">
    <location>
        <begin position="738"/>
        <end position="770"/>
    </location>
</feature>
<keyword evidence="7" id="KW-0863">Zinc-finger</keyword>
<feature type="compositionally biased region" description="Acidic residues" evidence="19">
    <location>
        <begin position="37"/>
        <end position="47"/>
    </location>
</feature>
<dbReference type="InterPro" id="IPR000569">
    <property type="entry name" value="HECT_dom"/>
</dbReference>
<proteinExistence type="predicted"/>
<feature type="compositionally biased region" description="Basic and acidic residues" evidence="19">
    <location>
        <begin position="88"/>
        <end position="98"/>
    </location>
</feature>
<dbReference type="InterPro" id="IPR013083">
    <property type="entry name" value="Znf_RING/FYVE/PHD"/>
</dbReference>
<dbReference type="PROSITE" id="PS01359">
    <property type="entry name" value="ZF_PHD_1"/>
    <property type="match status" value="1"/>
</dbReference>
<dbReference type="Gene3D" id="3.90.1750.10">
    <property type="entry name" value="Hect, E3 ligase catalytic domains"/>
    <property type="match status" value="1"/>
</dbReference>
<evidence type="ECO:0000256" key="18">
    <source>
        <dbReference type="PROSITE-ProRule" id="PRU00104"/>
    </source>
</evidence>
<evidence type="ECO:0000256" key="6">
    <source>
        <dbReference type="ARBA" id="ARBA00022723"/>
    </source>
</evidence>
<dbReference type="InterPro" id="IPR050409">
    <property type="entry name" value="E3_ubiq-protein_ligase"/>
</dbReference>
<dbReference type="PROSITE" id="PS50088">
    <property type="entry name" value="ANK_REPEAT"/>
    <property type="match status" value="1"/>
</dbReference>
<comment type="caution">
    <text evidence="21">The sequence shown here is derived from an EMBL/GenBank/DDBJ whole genome shotgun (WGS) entry which is preliminary data.</text>
</comment>
<dbReference type="Gene3D" id="3.30.2410.10">
    <property type="entry name" value="Hect, E3 ligase catalytic domain"/>
    <property type="match status" value="1"/>
</dbReference>
<dbReference type="SUPFAM" id="SSF56204">
    <property type="entry name" value="Hect, E3 ligase catalytic domain"/>
    <property type="match status" value="1"/>
</dbReference>
<evidence type="ECO:0000256" key="17">
    <source>
        <dbReference type="PROSITE-ProRule" id="PRU00023"/>
    </source>
</evidence>
<evidence type="ECO:0000256" key="10">
    <source>
        <dbReference type="ARBA" id="ARBA00022833"/>
    </source>
</evidence>
<feature type="compositionally biased region" description="Polar residues" evidence="19">
    <location>
        <begin position="264"/>
        <end position="278"/>
    </location>
</feature>
<feature type="compositionally biased region" description="Basic and acidic residues" evidence="19">
    <location>
        <begin position="230"/>
        <end position="243"/>
    </location>
</feature>
<dbReference type="Pfam" id="PF00632">
    <property type="entry name" value="HECT"/>
    <property type="match status" value="1"/>
</dbReference>
<dbReference type="InterPro" id="IPR019786">
    <property type="entry name" value="Zinc_finger_PHD-type_CS"/>
</dbReference>
<dbReference type="SUPFAM" id="SSF57903">
    <property type="entry name" value="FYVE/PHD zinc finger"/>
    <property type="match status" value="1"/>
</dbReference>
<dbReference type="GO" id="GO:0005783">
    <property type="term" value="C:endoplasmic reticulum"/>
    <property type="evidence" value="ECO:0007669"/>
    <property type="project" value="UniProtKB-SubCell"/>
</dbReference>
<evidence type="ECO:0000256" key="19">
    <source>
        <dbReference type="SAM" id="MobiDB-lite"/>
    </source>
</evidence>
<dbReference type="PROSITE" id="PS50297">
    <property type="entry name" value="ANK_REP_REGION"/>
    <property type="match status" value="1"/>
</dbReference>
<dbReference type="InterPro" id="IPR011011">
    <property type="entry name" value="Znf_FYVE_PHD"/>
</dbReference>
<protein>
    <recommendedName>
        <fullName evidence="14">E3 ubiquitin-protein ligase HACE1</fullName>
        <ecNumber evidence="4">2.3.2.26</ecNumber>
    </recommendedName>
    <alternativeName>
        <fullName evidence="16">HECT domain and ankyrin repeat-containing E3 ubiquitin-protein ligase 1</fullName>
    </alternativeName>
    <alternativeName>
        <fullName evidence="15">HECT-type E3 ubiquitin transferase HACE1</fullName>
    </alternativeName>
</protein>
<evidence type="ECO:0000256" key="9">
    <source>
        <dbReference type="ARBA" id="ARBA00022824"/>
    </source>
</evidence>
<keyword evidence="5" id="KW-0808">Transferase</keyword>
<feature type="active site" description="Glycyl thioester intermediate" evidence="18">
    <location>
        <position position="1356"/>
    </location>
</feature>
<dbReference type="InterPro" id="IPR035983">
    <property type="entry name" value="Hect_E3_ubiquitin_ligase"/>
</dbReference>
<dbReference type="SUPFAM" id="SSF48403">
    <property type="entry name" value="Ankyrin repeat"/>
    <property type="match status" value="1"/>
</dbReference>
<dbReference type="Gene3D" id="3.30.2160.10">
    <property type="entry name" value="Hect, E3 ligase catalytic domain"/>
    <property type="match status" value="1"/>
</dbReference>
<keyword evidence="6" id="KW-0479">Metal-binding</keyword>
<keyword evidence="11" id="KW-0333">Golgi apparatus</keyword>
<feature type="compositionally biased region" description="Basic and acidic residues" evidence="19">
    <location>
        <begin position="48"/>
        <end position="58"/>
    </location>
</feature>
<dbReference type="EC" id="2.3.2.26" evidence="4"/>
<sequence length="1389" mass="151283">MALTTRRAARAGAAIALYSDDESWQPPTDSTEPSTSGEDEDGAGEDINDPRLRRKLIDSDSEDVEERRTKKKKKKRKKKRRQASNDDTDARLEGEGAEKYQTTTATRRRVIDDGGDDDDDDEAVQHVEKETRRRRVIDDEEDEAVQHVEKETRRRRVIDDEEDEAVQHVEKETRRRRVIDDEEDEAVQLKEKEKQRRRVIEDDDEEEAVQHVENETRRRRVIDDEEEEEAVQHKEKEKQRRVIEDDDDDDDDDDRVAQPEAVPTPSQRTNATPSQRTKVTPRRDLKRKREFRSRLEELADARRTSATQRLRFDFSDGDQGDDSDDNLDGKISDDDDDEWLVDTDDEYEAIFQQEEDHEASDGLNESEAKAAAATAATDGDLVRCSCGARSEDDQRPSKLVDIMVQCTRCSTWQHAACAGFEDAADAANADDYVCYRCISHIVPPSVKSRRTDVAKTLRAVEIVASPAGAGGQAGKAASDEAAVLATAAAMRSTFSNLKDVAGKNFEVCRRQGVRLALQASAETAEAPAALKALLSGAGASNAGADAADVINEVCSSATARRQGSSKRDVRTPCLLAAIGQGRDQAAALLLEAMGTRRAAKALSAASKASGELARDLFGYITLVHACSTYGNPRCLSLCLAASKPLPVTKSHGTASTPSEVDGTTPLMRALEAPTSRVGCDVCVDLLLVHLKEADAKHVMNHRDHQGQLAAHYATDSAVRIASLVAAYPDSTMCRDTATGAFPLHHAAASGSADGAKAWLAAGADVCAVDRTNGWPALLYADFATGSVSDRVGALDALLRHRTEEQLRLLGKLLADSTLCSKSCSKPIRRLLSAVAEIPRHYDALNGWFGRSGASNCRGASPLSFLWTASLADGRRVLSITNRRNILTSMLSEVRNETWPEAVARDAVAGMLDDDRAELVLCLTNPVARSSRMMDFGPAQMPRGQLWPELVNLCKSDLFFATPEAFVAIPLWEKTQFEGEEARGPGMERELVTSLSLELVGLCPSGCGNTALFQPADDANVDDLASVERFRPTGVDDDDSAVVVPRRFRDAHAGDDEAAQSAFAEELSLVGRLIGYALHHGLSLPSLRLSAPIWHIIWGGAVPPAKRDASAAMEAELMDDEKVANSAGGGGGDNNEDAILSEVLGSQMLQHLSSSDGDLLRSLRVVMQLAKQKDNESLAALYLDCEATSRVDASGELHTTTLIYDGEGGAASVMLSNAAEYVYRLARFKTYGQCLWQCRRIARGLDAVLPREARRMLESHEAALLLAGESEVDVAAWRSATKYTGGYHASSAQIRWFWELMESLSHTDRRLVVWFATGSPSVPVGGFAASASGFTIMALDSSRTQGGGDLLPTAATCFHLLRLPRYATKARLERAVLLAVRHGSSGFATL</sequence>
<feature type="region of interest" description="Disordered" evidence="19">
    <location>
        <begin position="309"/>
        <end position="338"/>
    </location>
</feature>
<keyword evidence="10" id="KW-0862">Zinc</keyword>
<dbReference type="Gene3D" id="3.30.40.10">
    <property type="entry name" value="Zinc/RING finger domain, C3HC4 (zinc finger)"/>
    <property type="match status" value="1"/>
</dbReference>
<gene>
    <name evidence="21" type="ORF">PPROV_000635000</name>
</gene>
<accession>A0A830HL64</accession>
<evidence type="ECO:0000256" key="8">
    <source>
        <dbReference type="ARBA" id="ARBA00022786"/>
    </source>
</evidence>
<evidence type="ECO:0000256" key="7">
    <source>
        <dbReference type="ARBA" id="ARBA00022771"/>
    </source>
</evidence>
<dbReference type="InterPro" id="IPR002110">
    <property type="entry name" value="Ankyrin_rpt"/>
</dbReference>
<keyword evidence="8 18" id="KW-0833">Ubl conjugation pathway</keyword>